<dbReference type="EMBL" id="QICD01000006">
    <property type="protein sequence ID" value="RNL45999.1"/>
    <property type="molecule type" value="Genomic_DNA"/>
</dbReference>
<accession>A0A3N0BF40</accession>
<proteinExistence type="predicted"/>
<organism evidence="2 3">
    <name type="scientific">Paraeggerthella hongkongensis</name>
    <dbReference type="NCBI Taxonomy" id="230658"/>
    <lineage>
        <taxon>Bacteria</taxon>
        <taxon>Bacillati</taxon>
        <taxon>Actinomycetota</taxon>
        <taxon>Coriobacteriia</taxon>
        <taxon>Eggerthellales</taxon>
        <taxon>Eggerthellaceae</taxon>
        <taxon>Paraeggerthella</taxon>
    </lineage>
</organism>
<sequence length="136" mass="14695">MTDFDILAGVPELADAIDIVLVNKGFSTDAKFRIVLGDGATYMLRVSDVGDYDKKLFQYNGLAHAVEAGIPAPRPISFGFCDGGMRCYMLLTWVEGEDLREALASAPVADQRSLGVKAGKLLKALHRIPCQPLHAS</sequence>
<dbReference type="RefSeq" id="WP_123191803.1">
    <property type="nucleotide sequence ID" value="NZ_QICD01000006.1"/>
</dbReference>
<dbReference type="InterPro" id="IPR002575">
    <property type="entry name" value="Aminoglycoside_PTrfase"/>
</dbReference>
<feature type="domain" description="Aminoglycoside phosphotransferase" evidence="1">
    <location>
        <begin position="19"/>
        <end position="129"/>
    </location>
</feature>
<protein>
    <recommendedName>
        <fullName evidence="1">Aminoglycoside phosphotransferase domain-containing protein</fullName>
    </recommendedName>
</protein>
<evidence type="ECO:0000313" key="3">
    <source>
        <dbReference type="Proteomes" id="UP000278632"/>
    </source>
</evidence>
<dbReference type="PANTHER" id="PTHR41283:SF1">
    <property type="entry name" value="AMINOGLYCOSIDE PHOSPHOTRANSFERASE DOMAIN-CONTAINING PROTEIN"/>
    <property type="match status" value="1"/>
</dbReference>
<evidence type="ECO:0000259" key="1">
    <source>
        <dbReference type="Pfam" id="PF01636"/>
    </source>
</evidence>
<dbReference type="Proteomes" id="UP000278632">
    <property type="component" value="Unassembled WGS sequence"/>
</dbReference>
<dbReference type="OrthoDB" id="3806873at2"/>
<evidence type="ECO:0000313" key="2">
    <source>
        <dbReference type="EMBL" id="RNL45999.1"/>
    </source>
</evidence>
<dbReference type="AlphaFoldDB" id="A0A3N0BF40"/>
<gene>
    <name evidence="2" type="ORF">DMP08_04615</name>
</gene>
<dbReference type="PANTHER" id="PTHR41283">
    <property type="entry name" value="AMINOGLYCOSIDE PHOSPHOTRANSFERASE"/>
    <property type="match status" value="1"/>
</dbReference>
<keyword evidence="3" id="KW-1185">Reference proteome</keyword>
<dbReference type="InterPro" id="IPR011009">
    <property type="entry name" value="Kinase-like_dom_sf"/>
</dbReference>
<dbReference type="SUPFAM" id="SSF56112">
    <property type="entry name" value="Protein kinase-like (PK-like)"/>
    <property type="match status" value="1"/>
</dbReference>
<name>A0A3N0BF40_9ACTN</name>
<comment type="caution">
    <text evidence="2">The sequence shown here is derived from an EMBL/GenBank/DDBJ whole genome shotgun (WGS) entry which is preliminary data.</text>
</comment>
<dbReference type="Pfam" id="PF01636">
    <property type="entry name" value="APH"/>
    <property type="match status" value="1"/>
</dbReference>
<reference evidence="3" key="1">
    <citation type="submission" date="2018-05" db="EMBL/GenBank/DDBJ databases">
        <title>Genome Sequencing of selected type strains of the family Eggerthellaceae.</title>
        <authorList>
            <person name="Danylec N."/>
            <person name="Stoll D.A."/>
            <person name="Doetsch A."/>
            <person name="Huch M."/>
        </authorList>
    </citation>
    <scope>NUCLEOTIDE SEQUENCE [LARGE SCALE GENOMIC DNA]</scope>
    <source>
        <strain evidence="3">DSM 16106</strain>
    </source>
</reference>